<dbReference type="PANTHER" id="PTHR39460:SF1">
    <property type="entry name" value="C6 TRANSCRIPTION FACTOR"/>
    <property type="match status" value="1"/>
</dbReference>
<dbReference type="GeneID" id="25315438"/>
<evidence type="ECO:0000313" key="3">
    <source>
        <dbReference type="EMBL" id="KKA22871.1"/>
    </source>
</evidence>
<dbReference type="RefSeq" id="XP_013329483.1">
    <property type="nucleotide sequence ID" value="XM_013474029.1"/>
</dbReference>
<dbReference type="PANTHER" id="PTHR39460">
    <property type="entry name" value="EXPRESSED PROTEIN"/>
    <property type="match status" value="1"/>
</dbReference>
<sequence>MARSGCSRPSWRGWTLTRPPLFTLLSLIVLSCSSIVGALENSGDPSELAETNIVARWDEIIADRRYPPPIPREDANLNDTDVDILVADDESLRELVPTTVRRSSSSTSADSAFPSPFETLGNNFTATSCPQFFSNFLSNSTFKSCYAISFLLQNSGSFFKALQSPVTLDQVIETSCSANEATCTDYMTHLASDLISDKACGQDYKLGNPAVVQAYTDMIAYKPVYRASCLKNPSTGEFCFTEAATNHNVADYYVYFLPIGISFPGSSRPTCNECLKATMEVFAESAVIKGQPLAQTYIPAAQQINMGCGPGFVNATVKVGSVSSAGSLTSVPSVITLGFALLFSMALGVL</sequence>
<organism evidence="3 4">
    <name type="scientific">Rasamsonia emersonii (strain ATCC 16479 / CBS 393.64 / IMI 116815)</name>
    <dbReference type="NCBI Taxonomy" id="1408163"/>
    <lineage>
        <taxon>Eukaryota</taxon>
        <taxon>Fungi</taxon>
        <taxon>Dikarya</taxon>
        <taxon>Ascomycota</taxon>
        <taxon>Pezizomycotina</taxon>
        <taxon>Eurotiomycetes</taxon>
        <taxon>Eurotiomycetidae</taxon>
        <taxon>Eurotiales</taxon>
        <taxon>Trichocomaceae</taxon>
        <taxon>Rasamsonia</taxon>
    </lineage>
</organism>
<dbReference type="EMBL" id="LASV01000120">
    <property type="protein sequence ID" value="KKA22871.1"/>
    <property type="molecule type" value="Genomic_DNA"/>
</dbReference>
<evidence type="ECO:0000259" key="2">
    <source>
        <dbReference type="Pfam" id="PF24855"/>
    </source>
</evidence>
<keyword evidence="4" id="KW-1185">Reference proteome</keyword>
<dbReference type="AlphaFoldDB" id="A0A0F4YYF0"/>
<evidence type="ECO:0000313" key="4">
    <source>
        <dbReference type="Proteomes" id="UP000053958"/>
    </source>
</evidence>
<dbReference type="Pfam" id="PF24855">
    <property type="entry name" value="DUF7729"/>
    <property type="match status" value="1"/>
</dbReference>
<feature type="chain" id="PRO_5002482308" description="DUF7729 domain-containing protein" evidence="1">
    <location>
        <begin position="39"/>
        <end position="350"/>
    </location>
</feature>
<dbReference type="InterPro" id="IPR056146">
    <property type="entry name" value="DUF7729"/>
</dbReference>
<feature type="signal peptide" evidence="1">
    <location>
        <begin position="1"/>
        <end position="38"/>
    </location>
</feature>
<proteinExistence type="predicted"/>
<accession>A0A0F4YYF0</accession>
<dbReference type="PROSITE" id="PS51257">
    <property type="entry name" value="PROKAR_LIPOPROTEIN"/>
    <property type="match status" value="1"/>
</dbReference>
<dbReference type="OrthoDB" id="2564812at2759"/>
<evidence type="ECO:0000256" key="1">
    <source>
        <dbReference type="SAM" id="SignalP"/>
    </source>
</evidence>
<reference evidence="3 4" key="1">
    <citation type="submission" date="2015-04" db="EMBL/GenBank/DDBJ databases">
        <authorList>
            <person name="Heijne W.H."/>
            <person name="Fedorova N.D."/>
            <person name="Nierman W.C."/>
            <person name="Vollebregt A.W."/>
            <person name="Zhao Z."/>
            <person name="Wu L."/>
            <person name="Kumar M."/>
            <person name="Stam H."/>
            <person name="van den Berg M.A."/>
            <person name="Pel H.J."/>
        </authorList>
    </citation>
    <scope>NUCLEOTIDE SEQUENCE [LARGE SCALE GENOMIC DNA]</scope>
    <source>
        <strain evidence="3 4">CBS 393.64</strain>
    </source>
</reference>
<dbReference type="Proteomes" id="UP000053958">
    <property type="component" value="Unassembled WGS sequence"/>
</dbReference>
<name>A0A0F4YYF0_RASE3</name>
<comment type="caution">
    <text evidence="3">The sequence shown here is derived from an EMBL/GenBank/DDBJ whole genome shotgun (WGS) entry which is preliminary data.</text>
</comment>
<feature type="domain" description="DUF7729" evidence="2">
    <location>
        <begin position="113"/>
        <end position="317"/>
    </location>
</feature>
<protein>
    <recommendedName>
        <fullName evidence="2">DUF7729 domain-containing protein</fullName>
    </recommendedName>
</protein>
<keyword evidence="1" id="KW-0732">Signal</keyword>
<gene>
    <name evidence="3" type="ORF">T310_3088</name>
</gene>